<dbReference type="OrthoDB" id="15433at2759"/>
<proteinExistence type="inferred from homology"/>
<evidence type="ECO:0000256" key="3">
    <source>
        <dbReference type="ARBA" id="ARBA00022723"/>
    </source>
</evidence>
<dbReference type="InterPro" id="IPR002582">
    <property type="entry name" value="ACPS"/>
</dbReference>
<evidence type="ECO:0000256" key="7">
    <source>
        <dbReference type="ARBA" id="ARBA00023160"/>
    </source>
</evidence>
<dbReference type="SUPFAM" id="SSF56214">
    <property type="entry name" value="4'-phosphopantetheinyl transferase"/>
    <property type="match status" value="1"/>
</dbReference>
<dbReference type="GO" id="GO:0006633">
    <property type="term" value="P:fatty acid biosynthetic process"/>
    <property type="evidence" value="ECO:0007669"/>
    <property type="project" value="UniProtKB-KW"/>
</dbReference>
<evidence type="ECO:0000256" key="6">
    <source>
        <dbReference type="ARBA" id="ARBA00023098"/>
    </source>
</evidence>
<evidence type="ECO:0000256" key="5">
    <source>
        <dbReference type="ARBA" id="ARBA00022842"/>
    </source>
</evidence>
<keyword evidence="1" id="KW-0444">Lipid biosynthesis</keyword>
<dbReference type="EMBL" id="JADNRY010000008">
    <property type="protein sequence ID" value="KAF9075905.1"/>
    <property type="molecule type" value="Genomic_DNA"/>
</dbReference>
<keyword evidence="3" id="KW-0479">Metal-binding</keyword>
<keyword evidence="2 9" id="KW-0808">Transferase</keyword>
<keyword evidence="5" id="KW-0460">Magnesium</keyword>
<keyword evidence="6" id="KW-0443">Lipid metabolism</keyword>
<keyword evidence="10" id="KW-1185">Reference proteome</keyword>
<name>A0A9P5Q7A1_9AGAR</name>
<dbReference type="GO" id="GO:0008897">
    <property type="term" value="F:holo-[acyl-carrier-protein] synthase activity"/>
    <property type="evidence" value="ECO:0007669"/>
    <property type="project" value="InterPro"/>
</dbReference>
<dbReference type="InterPro" id="IPR008278">
    <property type="entry name" value="4-PPantetheinyl_Trfase_dom"/>
</dbReference>
<organism evidence="9 10">
    <name type="scientific">Rhodocollybia butyracea</name>
    <dbReference type="NCBI Taxonomy" id="206335"/>
    <lineage>
        <taxon>Eukaryota</taxon>
        <taxon>Fungi</taxon>
        <taxon>Dikarya</taxon>
        <taxon>Basidiomycota</taxon>
        <taxon>Agaricomycotina</taxon>
        <taxon>Agaricomycetes</taxon>
        <taxon>Agaricomycetidae</taxon>
        <taxon>Agaricales</taxon>
        <taxon>Marasmiineae</taxon>
        <taxon>Omphalotaceae</taxon>
        <taxon>Rhodocollybia</taxon>
    </lineage>
</organism>
<comment type="caution">
    <text evidence="9">The sequence shown here is derived from an EMBL/GenBank/DDBJ whole genome shotgun (WGS) entry which is preliminary data.</text>
</comment>
<reference evidence="9" key="1">
    <citation type="submission" date="2020-11" db="EMBL/GenBank/DDBJ databases">
        <authorList>
            <consortium name="DOE Joint Genome Institute"/>
            <person name="Ahrendt S."/>
            <person name="Riley R."/>
            <person name="Andreopoulos W."/>
            <person name="Labutti K."/>
            <person name="Pangilinan J."/>
            <person name="Ruiz-Duenas F.J."/>
            <person name="Barrasa J.M."/>
            <person name="Sanchez-Garcia M."/>
            <person name="Camarero S."/>
            <person name="Miyauchi S."/>
            <person name="Serrano A."/>
            <person name="Linde D."/>
            <person name="Babiker R."/>
            <person name="Drula E."/>
            <person name="Ayuso-Fernandez I."/>
            <person name="Pacheco R."/>
            <person name="Padilla G."/>
            <person name="Ferreira P."/>
            <person name="Barriuso J."/>
            <person name="Kellner H."/>
            <person name="Castanera R."/>
            <person name="Alfaro M."/>
            <person name="Ramirez L."/>
            <person name="Pisabarro A.G."/>
            <person name="Kuo A."/>
            <person name="Tritt A."/>
            <person name="Lipzen A."/>
            <person name="He G."/>
            <person name="Yan M."/>
            <person name="Ng V."/>
            <person name="Cullen D."/>
            <person name="Martin F."/>
            <person name="Rosso M.-N."/>
            <person name="Henrissat B."/>
            <person name="Hibbett D."/>
            <person name="Martinez A.T."/>
            <person name="Grigoriev I.V."/>
        </authorList>
    </citation>
    <scope>NUCLEOTIDE SEQUENCE</scope>
    <source>
        <strain evidence="9">AH 40177</strain>
    </source>
</reference>
<evidence type="ECO:0000313" key="9">
    <source>
        <dbReference type="EMBL" id="KAF9075905.1"/>
    </source>
</evidence>
<dbReference type="AlphaFoldDB" id="A0A9P5Q7A1"/>
<feature type="domain" description="4'-phosphopantetheinyl transferase" evidence="8">
    <location>
        <begin position="5"/>
        <end position="120"/>
    </location>
</feature>
<keyword evidence="4" id="KW-0276">Fatty acid metabolism</keyword>
<evidence type="ECO:0000256" key="2">
    <source>
        <dbReference type="ARBA" id="ARBA00022679"/>
    </source>
</evidence>
<accession>A0A9P5Q7A1</accession>
<evidence type="ECO:0000259" key="8">
    <source>
        <dbReference type="Pfam" id="PF01648"/>
    </source>
</evidence>
<dbReference type="GO" id="GO:0000287">
    <property type="term" value="F:magnesium ion binding"/>
    <property type="evidence" value="ECO:0007669"/>
    <property type="project" value="InterPro"/>
</dbReference>
<dbReference type="Pfam" id="PF01648">
    <property type="entry name" value="ACPS"/>
    <property type="match status" value="1"/>
</dbReference>
<dbReference type="HAMAP" id="MF_00101">
    <property type="entry name" value="AcpS"/>
    <property type="match status" value="1"/>
</dbReference>
<evidence type="ECO:0000256" key="4">
    <source>
        <dbReference type="ARBA" id="ARBA00022832"/>
    </source>
</evidence>
<gene>
    <name evidence="9" type="ORF">BDP27DRAFT_1211712</name>
</gene>
<evidence type="ECO:0000313" key="10">
    <source>
        <dbReference type="Proteomes" id="UP000772434"/>
    </source>
</evidence>
<protein>
    <submittedName>
        <fullName evidence="9">4'-phosphopantetheinyl transferase</fullName>
    </submittedName>
</protein>
<dbReference type="Gene3D" id="3.90.470.20">
    <property type="entry name" value="4'-phosphopantetheinyl transferase domain"/>
    <property type="match status" value="1"/>
</dbReference>
<dbReference type="Proteomes" id="UP000772434">
    <property type="component" value="Unassembled WGS sequence"/>
</dbReference>
<dbReference type="NCBIfam" id="TIGR00556">
    <property type="entry name" value="pantethn_trn"/>
    <property type="match status" value="1"/>
</dbReference>
<sequence length="126" mass="14011">MPIIGIGVDIAQISRVSALLNRRGSDKLAQRILSELELVHWHTSRSNVLSRDALFLGVRWALKEAAYKATYPTFCPSWKDLTYHPLGSREPGSKPMLSYKSCTSLSLNCSVSHDGDYVFATVLAEK</sequence>
<dbReference type="InterPro" id="IPR004568">
    <property type="entry name" value="Ppantetheine-prot_Trfase_dom"/>
</dbReference>
<keyword evidence="7" id="KW-0275">Fatty acid biosynthesis</keyword>
<evidence type="ECO:0000256" key="1">
    <source>
        <dbReference type="ARBA" id="ARBA00022516"/>
    </source>
</evidence>
<dbReference type="InterPro" id="IPR037143">
    <property type="entry name" value="4-PPantetheinyl_Trfase_dom_sf"/>
</dbReference>